<evidence type="ECO:0000256" key="14">
    <source>
        <dbReference type="ARBA" id="ARBA00049035"/>
    </source>
</evidence>
<comment type="catalytic activity">
    <reaction evidence="14">
        <text>(6R)-5,10-methylenetetrahydrofolyl-(gamma-L-Glu)(n) + L-glutamate + ATP = (6R)-5,10-methylenetetrahydrofolyl-(gamma-L-Glu)(n+1) + ADP + phosphate + H(+)</text>
        <dbReference type="Rhea" id="RHEA:51912"/>
        <dbReference type="Rhea" id="RHEA-COMP:13257"/>
        <dbReference type="Rhea" id="RHEA-COMP:13258"/>
        <dbReference type="ChEBI" id="CHEBI:15378"/>
        <dbReference type="ChEBI" id="CHEBI:29985"/>
        <dbReference type="ChEBI" id="CHEBI:30616"/>
        <dbReference type="ChEBI" id="CHEBI:43474"/>
        <dbReference type="ChEBI" id="CHEBI:136572"/>
        <dbReference type="ChEBI" id="CHEBI:456216"/>
        <dbReference type="EC" id="6.3.2.17"/>
    </reaction>
</comment>
<dbReference type="InterPro" id="IPR036615">
    <property type="entry name" value="Mur_ligase_C_dom_sf"/>
</dbReference>
<evidence type="ECO:0000259" key="18">
    <source>
        <dbReference type="Pfam" id="PF08245"/>
    </source>
</evidence>
<protein>
    <recommendedName>
        <fullName evidence="5 16">Dihydrofolate synthase/folylpolyglutamate synthase</fullName>
    </recommendedName>
</protein>
<dbReference type="Gene3D" id="3.40.1190.10">
    <property type="entry name" value="Mur-like, catalytic domain"/>
    <property type="match status" value="1"/>
</dbReference>
<evidence type="ECO:0000256" key="16">
    <source>
        <dbReference type="PIRNR" id="PIRNR001563"/>
    </source>
</evidence>
<keyword evidence="9 16" id="KW-0067">ATP-binding</keyword>
<comment type="catalytic activity">
    <reaction evidence="12">
        <text>(6S)-5,6,7,8-tetrahydrofolyl-(gamma-L-Glu)(n) + L-glutamate + ATP = (6S)-5,6,7,8-tetrahydrofolyl-(gamma-L-Glu)(n+1) + ADP + phosphate + H(+)</text>
        <dbReference type="Rhea" id="RHEA:10580"/>
        <dbReference type="Rhea" id="RHEA-COMP:14738"/>
        <dbReference type="Rhea" id="RHEA-COMP:14740"/>
        <dbReference type="ChEBI" id="CHEBI:15378"/>
        <dbReference type="ChEBI" id="CHEBI:29985"/>
        <dbReference type="ChEBI" id="CHEBI:30616"/>
        <dbReference type="ChEBI" id="CHEBI:43474"/>
        <dbReference type="ChEBI" id="CHEBI:141005"/>
        <dbReference type="ChEBI" id="CHEBI:456216"/>
        <dbReference type="EC" id="6.3.2.17"/>
    </reaction>
</comment>
<evidence type="ECO:0000256" key="7">
    <source>
        <dbReference type="ARBA" id="ARBA00022723"/>
    </source>
</evidence>
<dbReference type="RefSeq" id="WP_061276844.1">
    <property type="nucleotide sequence ID" value="NZ_CP023525.1"/>
</dbReference>
<proteinExistence type="inferred from homology"/>
<evidence type="ECO:0000256" key="12">
    <source>
        <dbReference type="ARBA" id="ARBA00047493"/>
    </source>
</evidence>
<sequence>MSNSTNIPDLTSDLPRWLAYIDSLHSQVIDMGLDRIKEVAAKLAVLKPAPFVFLVGGTNGKGTTCHTLEKVLMLSGYKVGVFSSPHMIHYKETVRIQGQELSDAAHIAAFVEIEKARQATTLTPFEFNTLGAFCLMKWAQVDVAVIEVGMGGRDDATNILAPDVSVITNVALDHEDWLGKGTEAIGEIKAGIFRPGRPAVIGQHQAPESMLRHAQQIGAISHQNGVDWHITERGDEWTFSDKFGEIAPLNLPKMPRDNVATALAALRISGLKFELSALHDVIHQANLPGRFQIIDHKPRVILDVAHNPHAAAYLAKRLRNYPIKGKYLFVIGMLINKDIKGTIDYLKDLSEEWYCCGIQAGPRSSKAEDIAQYLSEAKHFPDILSGWDAAKRDANPDDVIVVCGSFYSVAPVLNELNPAREQR</sequence>
<keyword evidence="10" id="KW-0460">Magnesium</keyword>
<dbReference type="Gene3D" id="3.90.190.20">
    <property type="entry name" value="Mur ligase, C-terminal domain"/>
    <property type="match status" value="1"/>
</dbReference>
<accession>A0A291E0G6</accession>
<name>A0A291E0G6_9ENTR</name>
<organism evidence="19 20">
    <name type="scientific">Cedecea neteri</name>
    <dbReference type="NCBI Taxonomy" id="158822"/>
    <lineage>
        <taxon>Bacteria</taxon>
        <taxon>Pseudomonadati</taxon>
        <taxon>Pseudomonadota</taxon>
        <taxon>Gammaproteobacteria</taxon>
        <taxon>Enterobacterales</taxon>
        <taxon>Enterobacteriaceae</taxon>
        <taxon>Cedecea</taxon>
    </lineage>
</organism>
<evidence type="ECO:0000256" key="15">
    <source>
        <dbReference type="ARBA" id="ARBA00049161"/>
    </source>
</evidence>
<dbReference type="SUPFAM" id="SSF53244">
    <property type="entry name" value="MurD-like peptide ligases, peptide-binding domain"/>
    <property type="match status" value="1"/>
</dbReference>
<comment type="catalytic activity">
    <reaction evidence="13">
        <text>10-formyltetrahydrofolyl-(gamma-L-Glu)(n) + L-glutamate + ATP = 10-formyltetrahydrofolyl-(gamma-L-Glu)(n+1) + ADP + phosphate + H(+)</text>
        <dbReference type="Rhea" id="RHEA:51904"/>
        <dbReference type="Rhea" id="RHEA-COMP:13088"/>
        <dbReference type="Rhea" id="RHEA-COMP:14300"/>
        <dbReference type="ChEBI" id="CHEBI:15378"/>
        <dbReference type="ChEBI" id="CHEBI:29985"/>
        <dbReference type="ChEBI" id="CHEBI:30616"/>
        <dbReference type="ChEBI" id="CHEBI:43474"/>
        <dbReference type="ChEBI" id="CHEBI:134413"/>
        <dbReference type="ChEBI" id="CHEBI:456216"/>
        <dbReference type="EC" id="6.3.2.17"/>
    </reaction>
</comment>
<dbReference type="PANTHER" id="PTHR11136">
    <property type="entry name" value="FOLYLPOLYGLUTAMATE SYNTHASE-RELATED"/>
    <property type="match status" value="1"/>
</dbReference>
<dbReference type="InterPro" id="IPR004101">
    <property type="entry name" value="Mur_ligase_C"/>
</dbReference>
<evidence type="ECO:0000256" key="2">
    <source>
        <dbReference type="ARBA" id="ARBA00004799"/>
    </source>
</evidence>
<comment type="catalytic activity">
    <reaction evidence="15">
        <text>7,8-dihydropteroate + L-glutamate + ATP = 7,8-dihydrofolate + ADP + phosphate + H(+)</text>
        <dbReference type="Rhea" id="RHEA:23584"/>
        <dbReference type="ChEBI" id="CHEBI:15378"/>
        <dbReference type="ChEBI" id="CHEBI:17839"/>
        <dbReference type="ChEBI" id="CHEBI:29985"/>
        <dbReference type="ChEBI" id="CHEBI:30616"/>
        <dbReference type="ChEBI" id="CHEBI:43474"/>
        <dbReference type="ChEBI" id="CHEBI:57451"/>
        <dbReference type="ChEBI" id="CHEBI:456216"/>
        <dbReference type="EC" id="6.3.2.12"/>
    </reaction>
</comment>
<dbReference type="GO" id="GO:0046872">
    <property type="term" value="F:metal ion binding"/>
    <property type="evidence" value="ECO:0007669"/>
    <property type="project" value="UniProtKB-KW"/>
</dbReference>
<dbReference type="SUPFAM" id="SSF53623">
    <property type="entry name" value="MurD-like peptide ligases, catalytic domain"/>
    <property type="match status" value="1"/>
</dbReference>
<evidence type="ECO:0000256" key="4">
    <source>
        <dbReference type="ARBA" id="ARBA00008276"/>
    </source>
</evidence>
<dbReference type="Pfam" id="PF02875">
    <property type="entry name" value="Mur_ligase_C"/>
    <property type="match status" value="1"/>
</dbReference>
<dbReference type="GO" id="GO:0046654">
    <property type="term" value="P:tetrahydrofolate biosynthetic process"/>
    <property type="evidence" value="ECO:0007669"/>
    <property type="project" value="UniProtKB-UniPathway"/>
</dbReference>
<dbReference type="PROSITE" id="PS01012">
    <property type="entry name" value="FOLYLPOLYGLU_SYNT_2"/>
    <property type="match status" value="1"/>
</dbReference>
<dbReference type="GO" id="GO:0005737">
    <property type="term" value="C:cytoplasm"/>
    <property type="evidence" value="ECO:0007669"/>
    <property type="project" value="TreeGrafter"/>
</dbReference>
<reference evidence="19 20" key="1">
    <citation type="submission" date="2017-09" db="EMBL/GenBank/DDBJ databases">
        <title>FDA dAtabase for Regulatory Grade micrObial Sequences (FDA-ARGOS): Supporting development and validation of Infectious Disease Dx tests.</title>
        <authorList>
            <person name="Minogue T."/>
            <person name="Wolcott M."/>
            <person name="Wasieloski L."/>
            <person name="Aguilar W."/>
            <person name="Moore D."/>
            <person name="Tallon L."/>
            <person name="Sadzewicz L."/>
            <person name="Ott S."/>
            <person name="Zhao X."/>
            <person name="Nagaraj S."/>
            <person name="Vavikolanu K."/>
            <person name="Aluvathingal J."/>
            <person name="Nadendla S."/>
            <person name="Sichtig H."/>
        </authorList>
    </citation>
    <scope>NUCLEOTIDE SEQUENCE [LARGE SCALE GENOMIC DNA]</scope>
    <source>
        <strain evidence="19 20">FDAARGOS_392</strain>
    </source>
</reference>
<dbReference type="Pfam" id="PF08245">
    <property type="entry name" value="Mur_ligase_M"/>
    <property type="match status" value="1"/>
</dbReference>
<dbReference type="PROSITE" id="PS01011">
    <property type="entry name" value="FOLYLPOLYGLU_SYNT_1"/>
    <property type="match status" value="1"/>
</dbReference>
<feature type="domain" description="Mur ligase central" evidence="18">
    <location>
        <begin position="55"/>
        <end position="266"/>
    </location>
</feature>
<evidence type="ECO:0000256" key="5">
    <source>
        <dbReference type="ARBA" id="ARBA00019357"/>
    </source>
</evidence>
<evidence type="ECO:0000313" key="20">
    <source>
        <dbReference type="Proteomes" id="UP000217979"/>
    </source>
</evidence>
<dbReference type="InterPro" id="IPR018109">
    <property type="entry name" value="Folylpolyglutamate_synth_CS"/>
</dbReference>
<dbReference type="GO" id="GO:0004326">
    <property type="term" value="F:tetrahydrofolylpolyglutamate synthase activity"/>
    <property type="evidence" value="ECO:0007669"/>
    <property type="project" value="UniProtKB-EC"/>
</dbReference>
<evidence type="ECO:0000313" key="19">
    <source>
        <dbReference type="EMBL" id="ATF93557.1"/>
    </source>
</evidence>
<comment type="pathway">
    <text evidence="2">Cofactor biosynthesis; tetrahydrofolate biosynthesis; 7,8-dihydrofolate from 2-amino-4-hydroxy-6-hydroxymethyl-7,8-dihydropteridine diphosphate and 4-aminobenzoate: step 2/2.</text>
</comment>
<evidence type="ECO:0000256" key="3">
    <source>
        <dbReference type="ARBA" id="ARBA00005150"/>
    </source>
</evidence>
<gene>
    <name evidence="19" type="ORF">CO704_16275</name>
</gene>
<keyword evidence="7" id="KW-0479">Metal-binding</keyword>
<evidence type="ECO:0000256" key="11">
    <source>
        <dbReference type="ARBA" id="ARBA00022909"/>
    </source>
</evidence>
<evidence type="ECO:0000256" key="10">
    <source>
        <dbReference type="ARBA" id="ARBA00022842"/>
    </source>
</evidence>
<dbReference type="GO" id="GO:0008841">
    <property type="term" value="F:dihydrofolate synthase activity"/>
    <property type="evidence" value="ECO:0007669"/>
    <property type="project" value="UniProtKB-EC"/>
</dbReference>
<dbReference type="Proteomes" id="UP000217979">
    <property type="component" value="Chromosome"/>
</dbReference>
<comment type="pathway">
    <text evidence="3">Cofactor biosynthesis; tetrahydrofolylpolyglutamate biosynthesis.</text>
</comment>
<dbReference type="GO" id="GO:0005524">
    <property type="term" value="F:ATP binding"/>
    <property type="evidence" value="ECO:0007669"/>
    <property type="project" value="UniProtKB-KW"/>
</dbReference>
<dbReference type="NCBIfam" id="NF008101">
    <property type="entry name" value="PRK10846.1"/>
    <property type="match status" value="1"/>
</dbReference>
<keyword evidence="11" id="KW-0289">Folate biosynthesis</keyword>
<evidence type="ECO:0000256" key="8">
    <source>
        <dbReference type="ARBA" id="ARBA00022741"/>
    </source>
</evidence>
<keyword evidence="6 16" id="KW-0436">Ligase</keyword>
<dbReference type="InterPro" id="IPR036565">
    <property type="entry name" value="Mur-like_cat_sf"/>
</dbReference>
<dbReference type="GO" id="GO:0046656">
    <property type="term" value="P:folic acid biosynthetic process"/>
    <property type="evidence" value="ECO:0007669"/>
    <property type="project" value="UniProtKB-KW"/>
</dbReference>
<dbReference type="UniPathway" id="UPA00077">
    <property type="reaction ID" value="UER00157"/>
</dbReference>
<comment type="function">
    <text evidence="1 16">Functions in two distinct reactions of the de novo folate biosynthetic pathway. Catalyzes the addition of a glutamate residue to dihydropteroate (7,8-dihydropteroate or H2Pte) to form dihydrofolate (7,8-dihydrofolate monoglutamate or H2Pte-Glu). Also catalyzes successive additions of L-glutamate to tetrahydrofolate or 10-formyltetrahydrofolate or 5,10-methylenetetrahydrofolate, leading to folylpolyglutamate derivatives.</text>
</comment>
<feature type="domain" description="Mur ligase C-terminal" evidence="17">
    <location>
        <begin position="289"/>
        <end position="406"/>
    </location>
</feature>
<dbReference type="AlphaFoldDB" id="A0A291E0G6"/>
<evidence type="ECO:0000256" key="13">
    <source>
        <dbReference type="ARBA" id="ARBA00047808"/>
    </source>
</evidence>
<comment type="similarity">
    <text evidence="4 16">Belongs to the folylpolyglutamate synthase family.</text>
</comment>
<evidence type="ECO:0000256" key="9">
    <source>
        <dbReference type="ARBA" id="ARBA00022840"/>
    </source>
</evidence>
<evidence type="ECO:0000256" key="6">
    <source>
        <dbReference type="ARBA" id="ARBA00022598"/>
    </source>
</evidence>
<dbReference type="PIRSF" id="PIRSF001563">
    <property type="entry name" value="Folylpolyglu_synth"/>
    <property type="match status" value="1"/>
</dbReference>
<dbReference type="InterPro" id="IPR001645">
    <property type="entry name" value="Folylpolyglutamate_synth"/>
</dbReference>
<keyword evidence="8 16" id="KW-0547">Nucleotide-binding</keyword>
<dbReference type="EMBL" id="CP023525">
    <property type="protein sequence ID" value="ATF93557.1"/>
    <property type="molecule type" value="Genomic_DNA"/>
</dbReference>
<dbReference type="NCBIfam" id="TIGR01499">
    <property type="entry name" value="folC"/>
    <property type="match status" value="1"/>
</dbReference>
<dbReference type="PANTHER" id="PTHR11136:SF0">
    <property type="entry name" value="DIHYDROFOLATE SYNTHETASE-RELATED"/>
    <property type="match status" value="1"/>
</dbReference>
<evidence type="ECO:0000256" key="1">
    <source>
        <dbReference type="ARBA" id="ARBA00002714"/>
    </source>
</evidence>
<dbReference type="InterPro" id="IPR013221">
    <property type="entry name" value="Mur_ligase_cen"/>
</dbReference>
<evidence type="ECO:0000259" key="17">
    <source>
        <dbReference type="Pfam" id="PF02875"/>
    </source>
</evidence>